<evidence type="ECO:0000313" key="7">
    <source>
        <dbReference type="Proteomes" id="UP000565078"/>
    </source>
</evidence>
<sequence>MAIKLEDVSFSYGQGPVLSNISFELRDDDFAAIIGSNGAGKTTLVRIMLGLLKPTGGKASILGSAPEKIDFRKIGYVPQKYNIDRIFPGTVREIFDLKGGSKAAETAKSLGIENLMDSKFAQLSGGQQQRVLIALSLLSGPKLLILDEPTVGVDAKAQQEFYALLKKLNSQKKVGIILVTHDVGMISKYVKTVICINGQVCCFGPAKDMNTMLKAVYGGDFGVFHHHDEG</sequence>
<dbReference type="PANTHER" id="PTHR42734:SF17">
    <property type="entry name" value="METAL TRANSPORT SYSTEM ATP-BINDING PROTEIN TM_0124-RELATED"/>
    <property type="match status" value="1"/>
</dbReference>
<comment type="caution">
    <text evidence="6">The sequence shown here is derived from an EMBL/GenBank/DDBJ whole genome shotgun (WGS) entry which is preliminary data.</text>
</comment>
<dbReference type="PANTHER" id="PTHR42734">
    <property type="entry name" value="METAL TRANSPORT SYSTEM ATP-BINDING PROTEIN TM_0124-RELATED"/>
    <property type="match status" value="1"/>
</dbReference>
<gene>
    <name evidence="6" type="ORF">HA254_05010</name>
</gene>
<keyword evidence="2" id="KW-0813">Transport</keyword>
<evidence type="ECO:0000313" key="6">
    <source>
        <dbReference type="EMBL" id="HIH09999.1"/>
    </source>
</evidence>
<feature type="domain" description="ABC transporter" evidence="5">
    <location>
        <begin position="3"/>
        <end position="222"/>
    </location>
</feature>
<evidence type="ECO:0000259" key="5">
    <source>
        <dbReference type="PROSITE" id="PS50893"/>
    </source>
</evidence>
<accession>A0A7J4J0J1</accession>
<proteinExistence type="inferred from homology"/>
<evidence type="ECO:0000256" key="3">
    <source>
        <dbReference type="ARBA" id="ARBA00022741"/>
    </source>
</evidence>
<dbReference type="AlphaFoldDB" id="A0A7J4J0J1"/>
<dbReference type="GO" id="GO:0005524">
    <property type="term" value="F:ATP binding"/>
    <property type="evidence" value="ECO:0007669"/>
    <property type="project" value="UniProtKB-KW"/>
</dbReference>
<dbReference type="GO" id="GO:0016887">
    <property type="term" value="F:ATP hydrolysis activity"/>
    <property type="evidence" value="ECO:0007669"/>
    <property type="project" value="InterPro"/>
</dbReference>
<dbReference type="SMART" id="SM00382">
    <property type="entry name" value="AAA"/>
    <property type="match status" value="1"/>
</dbReference>
<reference evidence="7" key="1">
    <citation type="journal article" date="2020" name="bioRxiv">
        <title>A rank-normalized archaeal taxonomy based on genome phylogeny resolves widespread incomplete and uneven classifications.</title>
        <authorList>
            <person name="Rinke C."/>
            <person name="Chuvochina M."/>
            <person name="Mussig A.J."/>
            <person name="Chaumeil P.-A."/>
            <person name="Waite D.W."/>
            <person name="Whitman W.B."/>
            <person name="Parks D.H."/>
            <person name="Hugenholtz P."/>
        </authorList>
    </citation>
    <scope>NUCLEOTIDE SEQUENCE [LARGE SCALE GENOMIC DNA]</scope>
</reference>
<evidence type="ECO:0000256" key="4">
    <source>
        <dbReference type="ARBA" id="ARBA00022840"/>
    </source>
</evidence>
<dbReference type="InterPro" id="IPR003593">
    <property type="entry name" value="AAA+_ATPase"/>
</dbReference>
<dbReference type="Proteomes" id="UP000565078">
    <property type="component" value="Unassembled WGS sequence"/>
</dbReference>
<dbReference type="InterPro" id="IPR050153">
    <property type="entry name" value="Metal_Ion_Import_ABC"/>
</dbReference>
<keyword evidence="4 6" id="KW-0067">ATP-binding</keyword>
<dbReference type="InterPro" id="IPR027417">
    <property type="entry name" value="P-loop_NTPase"/>
</dbReference>
<name>A0A7J4J0J1_9ARCH</name>
<dbReference type="SUPFAM" id="SSF52540">
    <property type="entry name" value="P-loop containing nucleoside triphosphate hydrolases"/>
    <property type="match status" value="1"/>
</dbReference>
<dbReference type="CDD" id="cd03235">
    <property type="entry name" value="ABC_Metallic_Cations"/>
    <property type="match status" value="1"/>
</dbReference>
<dbReference type="InterPro" id="IPR017871">
    <property type="entry name" value="ABC_transporter-like_CS"/>
</dbReference>
<evidence type="ECO:0000256" key="1">
    <source>
        <dbReference type="ARBA" id="ARBA00005417"/>
    </source>
</evidence>
<dbReference type="PROSITE" id="PS00211">
    <property type="entry name" value="ABC_TRANSPORTER_1"/>
    <property type="match status" value="1"/>
</dbReference>
<dbReference type="InterPro" id="IPR003439">
    <property type="entry name" value="ABC_transporter-like_ATP-bd"/>
</dbReference>
<protein>
    <submittedName>
        <fullName evidence="6">Metal ABC transporter ATP-binding protein</fullName>
    </submittedName>
</protein>
<evidence type="ECO:0000256" key="2">
    <source>
        <dbReference type="ARBA" id="ARBA00022448"/>
    </source>
</evidence>
<organism evidence="6 7">
    <name type="scientific">Candidatus Iainarchaeum sp</name>
    <dbReference type="NCBI Taxonomy" id="3101447"/>
    <lineage>
        <taxon>Archaea</taxon>
        <taxon>Candidatus Iainarchaeota</taxon>
        <taxon>Candidatus Iainarchaeia</taxon>
        <taxon>Candidatus Iainarchaeales</taxon>
        <taxon>Candidatus Iainarchaeaceae</taxon>
        <taxon>Candidatus Iainarchaeum</taxon>
    </lineage>
</organism>
<dbReference type="PROSITE" id="PS50893">
    <property type="entry name" value="ABC_TRANSPORTER_2"/>
    <property type="match status" value="1"/>
</dbReference>
<comment type="similarity">
    <text evidence="1">Belongs to the ABC transporter superfamily.</text>
</comment>
<dbReference type="Gene3D" id="3.40.50.300">
    <property type="entry name" value="P-loop containing nucleotide triphosphate hydrolases"/>
    <property type="match status" value="1"/>
</dbReference>
<dbReference type="EMBL" id="DUGC01000076">
    <property type="protein sequence ID" value="HIH09999.1"/>
    <property type="molecule type" value="Genomic_DNA"/>
</dbReference>
<dbReference type="Pfam" id="PF00005">
    <property type="entry name" value="ABC_tran"/>
    <property type="match status" value="1"/>
</dbReference>
<keyword evidence="3" id="KW-0547">Nucleotide-binding</keyword>